<dbReference type="EMBL" id="LN902845">
    <property type="protein sequence ID" value="CUT98788.1"/>
    <property type="molecule type" value="Genomic_DNA"/>
</dbReference>
<dbReference type="OrthoDB" id="10406621at2759"/>
<feature type="compositionally biased region" description="Acidic residues" evidence="1">
    <location>
        <begin position="209"/>
        <end position="225"/>
    </location>
</feature>
<evidence type="ECO:0000313" key="2">
    <source>
        <dbReference type="EMBL" id="CUT98788.1"/>
    </source>
</evidence>
<dbReference type="OMA" id="LRYFLNM"/>
<name>A0A068Y7Z2_ECHMU</name>
<dbReference type="AlphaFoldDB" id="A0A068Y7Z2"/>
<feature type="compositionally biased region" description="Basic and acidic residues" evidence="1">
    <location>
        <begin position="194"/>
        <end position="208"/>
    </location>
</feature>
<feature type="region of interest" description="Disordered" evidence="1">
    <location>
        <begin position="168"/>
        <end position="235"/>
    </location>
</feature>
<sequence>MGRRCRYRLKKRRVRKRRTSLVQHRQCGGTVSNSGVTQKREQQHQREGQQQEQQGMQEQQQEISVLHEFEELARQEVSRVFQMLYNHAELIFDLSRVKFTNEIRDKTNQFVDYVEERFVRHRFRIDNQLLQEAINRMDVKESEYELRYFLNMFKSDDLVAIDLLFREPSTDPETGNSDKEDMGLYTEDTDQDAEDKGSDEKCKEHEEDKEPDAEDKGLDEEDTDPDAFQNPQLTI</sequence>
<feature type="compositionally biased region" description="Basic and acidic residues" evidence="1">
    <location>
        <begin position="38"/>
        <end position="49"/>
    </location>
</feature>
<organism evidence="2 3">
    <name type="scientific">Echinococcus multilocularis</name>
    <name type="common">Fox tapeworm</name>
    <dbReference type="NCBI Taxonomy" id="6211"/>
    <lineage>
        <taxon>Eukaryota</taxon>
        <taxon>Metazoa</taxon>
        <taxon>Spiralia</taxon>
        <taxon>Lophotrochozoa</taxon>
        <taxon>Platyhelminthes</taxon>
        <taxon>Cestoda</taxon>
        <taxon>Eucestoda</taxon>
        <taxon>Cyclophyllidea</taxon>
        <taxon>Taeniidae</taxon>
        <taxon>Echinococcus</taxon>
    </lineage>
</organism>
<proteinExistence type="predicted"/>
<dbReference type="Proteomes" id="UP000017246">
    <property type="component" value="Unassembled WGS sequence"/>
</dbReference>
<feature type="region of interest" description="Disordered" evidence="1">
    <location>
        <begin position="17"/>
        <end position="57"/>
    </location>
</feature>
<protein>
    <submittedName>
        <fullName evidence="2">Expressed conserved protein</fullName>
    </submittedName>
</protein>
<evidence type="ECO:0000256" key="1">
    <source>
        <dbReference type="SAM" id="MobiDB-lite"/>
    </source>
</evidence>
<reference evidence="2" key="1">
    <citation type="journal article" date="2013" name="Nature">
        <title>The genomes of four tapeworm species reveal adaptations to parasitism.</title>
        <authorList>
            <person name="Tsai I.J."/>
            <person name="Zarowiecki M."/>
            <person name="Holroyd N."/>
            <person name="Garciarrubio A."/>
            <person name="Sanchez-Flores A."/>
            <person name="Brooks K.L."/>
            <person name="Tracey A."/>
            <person name="Bobes R.J."/>
            <person name="Fragoso G."/>
            <person name="Sciutto E."/>
            <person name="Aslett M."/>
            <person name="Beasley H."/>
            <person name="Bennett H.M."/>
            <person name="Cai J."/>
            <person name="Camicia F."/>
            <person name="Clark R."/>
            <person name="Cucher M."/>
            <person name="De Silva N."/>
            <person name="Day T.A."/>
            <person name="Deplazes P."/>
            <person name="Estrada K."/>
            <person name="Fernandez C."/>
            <person name="Holland P.W."/>
            <person name="Hou J."/>
            <person name="Hu S."/>
            <person name="Huckvale T."/>
            <person name="Hung S.S."/>
            <person name="Kamenetzky L."/>
            <person name="Keane J.A."/>
            <person name="Kiss F."/>
            <person name="Koziol U."/>
            <person name="Lambert O."/>
            <person name="Liu K."/>
            <person name="Luo X."/>
            <person name="Luo Y."/>
            <person name="Macchiaroli N."/>
            <person name="Nichol S."/>
            <person name="Paps J."/>
            <person name="Parkinson J."/>
            <person name="Pouchkina-Stantcheva N."/>
            <person name="Riddiford N."/>
            <person name="Rosenzvit M."/>
            <person name="Salinas G."/>
            <person name="Wasmuth J.D."/>
            <person name="Zamanian M."/>
            <person name="Zheng Y."/>
            <person name="Cai X."/>
            <person name="Soberon X."/>
            <person name="Olson P.D."/>
            <person name="Laclette J.P."/>
            <person name="Brehm K."/>
            <person name="Berriman M."/>
            <person name="Garciarrubio A."/>
            <person name="Bobes R.J."/>
            <person name="Fragoso G."/>
            <person name="Sanchez-Flores A."/>
            <person name="Estrada K."/>
            <person name="Cevallos M.A."/>
            <person name="Morett E."/>
            <person name="Gonzalez V."/>
            <person name="Portillo T."/>
            <person name="Ochoa-Leyva A."/>
            <person name="Jose M.V."/>
            <person name="Sciutto E."/>
            <person name="Landa A."/>
            <person name="Jimenez L."/>
            <person name="Valdes V."/>
            <person name="Carrero J.C."/>
            <person name="Larralde C."/>
            <person name="Morales-Montor J."/>
            <person name="Limon-Lason J."/>
            <person name="Soberon X."/>
            <person name="Laclette J.P."/>
        </authorList>
    </citation>
    <scope>NUCLEOTIDE SEQUENCE [LARGE SCALE GENOMIC DNA]</scope>
</reference>
<accession>A0A068Y7Z2</accession>
<reference evidence="2" key="2">
    <citation type="submission" date="2015-11" db="EMBL/GenBank/DDBJ databases">
        <authorList>
            <person name="Zhang Y."/>
            <person name="Guo Z."/>
        </authorList>
    </citation>
    <scope>NUCLEOTIDE SEQUENCE</scope>
</reference>
<keyword evidence="3" id="KW-1185">Reference proteome</keyword>
<evidence type="ECO:0000313" key="3">
    <source>
        <dbReference type="Proteomes" id="UP000017246"/>
    </source>
</evidence>